<gene>
    <name evidence="1" type="ORF">RSSL_01117</name>
</gene>
<evidence type="ECO:0000313" key="1">
    <source>
        <dbReference type="EMBL" id="EJO17193.1"/>
    </source>
</evidence>
<evidence type="ECO:0000313" key="2">
    <source>
        <dbReference type="Proteomes" id="UP000006983"/>
    </source>
</evidence>
<dbReference type="PANTHER" id="PTHR33221:SF15">
    <property type="entry name" value="HTH-TYPE TRANSCRIPTIONAL REGULATOR YWGB-RELATED"/>
    <property type="match status" value="1"/>
</dbReference>
<dbReference type="PANTHER" id="PTHR33221">
    <property type="entry name" value="WINGED HELIX-TURN-HELIX TRANSCRIPTIONAL REGULATOR, RRF2 FAMILY"/>
    <property type="match status" value="1"/>
</dbReference>
<dbReference type="Proteomes" id="UP000006983">
    <property type="component" value="Unassembled WGS sequence"/>
</dbReference>
<organism evidence="1 2">
    <name type="scientific">Streptococcus salivarius K12</name>
    <dbReference type="NCBI Taxonomy" id="1200793"/>
    <lineage>
        <taxon>Bacteria</taxon>
        <taxon>Bacillati</taxon>
        <taxon>Bacillota</taxon>
        <taxon>Bacilli</taxon>
        <taxon>Lactobacillales</taxon>
        <taxon>Streptococcaceae</taxon>
        <taxon>Streptococcus</taxon>
    </lineage>
</organism>
<accession>J7TYN1</accession>
<dbReference type="GO" id="GO:0003700">
    <property type="term" value="F:DNA-binding transcription factor activity"/>
    <property type="evidence" value="ECO:0007669"/>
    <property type="project" value="TreeGrafter"/>
</dbReference>
<dbReference type="GO" id="GO:0005829">
    <property type="term" value="C:cytosol"/>
    <property type="evidence" value="ECO:0007669"/>
    <property type="project" value="TreeGrafter"/>
</dbReference>
<dbReference type="PATRIC" id="fig|1200793.3.peg.1075"/>
<dbReference type="InterPro" id="IPR000944">
    <property type="entry name" value="Tscrpt_reg_Rrf2"/>
</dbReference>
<dbReference type="SUPFAM" id="SSF46785">
    <property type="entry name" value="Winged helix' DNA-binding domain"/>
    <property type="match status" value="1"/>
</dbReference>
<dbReference type="Pfam" id="PF02082">
    <property type="entry name" value="Rrf2"/>
    <property type="match status" value="1"/>
</dbReference>
<protein>
    <submittedName>
        <fullName evidence="1">Rrf2 family protein</fullName>
    </submittedName>
</protein>
<proteinExistence type="predicted"/>
<dbReference type="PROSITE" id="PS51197">
    <property type="entry name" value="HTH_RRF2_2"/>
    <property type="match status" value="1"/>
</dbReference>
<dbReference type="AlphaFoldDB" id="J7TYN1"/>
<dbReference type="Gene3D" id="1.10.10.10">
    <property type="entry name" value="Winged helix-like DNA-binding domain superfamily/Winged helix DNA-binding domain"/>
    <property type="match status" value="1"/>
</dbReference>
<reference evidence="1 2" key="1">
    <citation type="journal article" date="2012" name="J. Bacteriol.">
        <title>Genome Sequence of the Lantibiotic Bacteriocin Producer Streptococcus salivarius Strain K12.</title>
        <authorList>
            <person name="Barretto C."/>
            <person name="Alvarez-Martin P."/>
            <person name="Foata F."/>
            <person name="Renault P."/>
            <person name="Berger B."/>
        </authorList>
    </citation>
    <scope>NUCLEOTIDE SEQUENCE [LARGE SCALE GENOMIC DNA]</scope>
    <source>
        <strain evidence="1 2">K12</strain>
    </source>
</reference>
<dbReference type="EMBL" id="ALIF01000001">
    <property type="protein sequence ID" value="EJO17193.1"/>
    <property type="molecule type" value="Genomic_DNA"/>
</dbReference>
<sequence>MKQKSCFSFYLCYTCSCIGYKLSKGVYMDTKFSVALHILTMISESKDTLSSQALATSVGTNASYIRKVIALLKNAGLIQSHQGKTGYQLSKSPKEVTLLEIYFATQEVNHISLFPVHQNSNPDCPVGKHIQGAVSPLFASAEAQLEKELAQQTLKDVINNLYKDAEQKRN</sequence>
<keyword evidence="2" id="KW-1185">Reference proteome</keyword>
<dbReference type="InterPro" id="IPR036390">
    <property type="entry name" value="WH_DNA-bd_sf"/>
</dbReference>
<dbReference type="InterPro" id="IPR036388">
    <property type="entry name" value="WH-like_DNA-bd_sf"/>
</dbReference>
<name>J7TYN1_STRSL</name>
<comment type="caution">
    <text evidence="1">The sequence shown here is derived from an EMBL/GenBank/DDBJ whole genome shotgun (WGS) entry which is preliminary data.</text>
</comment>